<keyword evidence="1" id="KW-1133">Transmembrane helix</keyword>
<feature type="transmembrane region" description="Helical" evidence="1">
    <location>
        <begin position="9"/>
        <end position="26"/>
    </location>
</feature>
<evidence type="ECO:0000313" key="3">
    <source>
        <dbReference type="Proteomes" id="UP000095085"/>
    </source>
</evidence>
<evidence type="ECO:0000313" key="2">
    <source>
        <dbReference type="EMBL" id="ODV66059.1"/>
    </source>
</evidence>
<feature type="transmembrane region" description="Helical" evidence="1">
    <location>
        <begin position="94"/>
        <end position="115"/>
    </location>
</feature>
<dbReference type="AlphaFoldDB" id="A0A1E4RFM2"/>
<dbReference type="GeneID" id="30996175"/>
<reference evidence="3" key="1">
    <citation type="submission" date="2016-05" db="EMBL/GenBank/DDBJ databases">
        <title>Comparative genomics of biotechnologically important yeasts.</title>
        <authorList>
            <consortium name="DOE Joint Genome Institute"/>
            <person name="Riley R."/>
            <person name="Haridas S."/>
            <person name="Wolfe K.H."/>
            <person name="Lopes M.R."/>
            <person name="Hittinger C.T."/>
            <person name="Goker M."/>
            <person name="Salamov A."/>
            <person name="Wisecaver J."/>
            <person name="Long T.M."/>
            <person name="Aerts A.L."/>
            <person name="Barry K."/>
            <person name="Choi C."/>
            <person name="Clum A."/>
            <person name="Coughlan A.Y."/>
            <person name="Deshpande S."/>
            <person name="Douglass A.P."/>
            <person name="Hanson S.J."/>
            <person name="Klenk H.-P."/>
            <person name="Labutti K."/>
            <person name="Lapidus A."/>
            <person name="Lindquist E."/>
            <person name="Lipzen A."/>
            <person name="Meier-Kolthoff J.P."/>
            <person name="Ohm R.A."/>
            <person name="Otillar R.P."/>
            <person name="Pangilinan J."/>
            <person name="Peng Y."/>
            <person name="Rokas A."/>
            <person name="Rosa C.A."/>
            <person name="Scheuner C."/>
            <person name="Sibirny A.A."/>
            <person name="Slot J.C."/>
            <person name="Stielow J.B."/>
            <person name="Sun H."/>
            <person name="Kurtzman C.P."/>
            <person name="Blackwell M."/>
            <person name="Grigoriev I.V."/>
            <person name="Jeffries T.W."/>
        </authorList>
    </citation>
    <scope>NUCLEOTIDE SEQUENCE [LARGE SCALE GENOMIC DNA]</scope>
    <source>
        <strain evidence="3">NRRL Y-1933</strain>
    </source>
</reference>
<protein>
    <submittedName>
        <fullName evidence="2">Uncharacterized protein</fullName>
    </submittedName>
</protein>
<name>A0A1E4RFM2_9ASCO</name>
<organism evidence="2 3">
    <name type="scientific">Hyphopichia burtonii NRRL Y-1933</name>
    <dbReference type="NCBI Taxonomy" id="984485"/>
    <lineage>
        <taxon>Eukaryota</taxon>
        <taxon>Fungi</taxon>
        <taxon>Dikarya</taxon>
        <taxon>Ascomycota</taxon>
        <taxon>Saccharomycotina</taxon>
        <taxon>Pichiomycetes</taxon>
        <taxon>Debaryomycetaceae</taxon>
        <taxon>Hyphopichia</taxon>
    </lineage>
</organism>
<keyword evidence="3" id="KW-1185">Reference proteome</keyword>
<evidence type="ECO:0000256" key="1">
    <source>
        <dbReference type="SAM" id="Phobius"/>
    </source>
</evidence>
<keyword evidence="1" id="KW-0812">Transmembrane</keyword>
<proteinExistence type="predicted"/>
<sequence>MSTSSKNRIFQVVISIAVLILAAILIKDKSTLSGIVSDVNDLLSGNSTESAGELIGELVGDLLNQTEIGELESKLGLGSKQSTGLNLDTVVKPIAVSLASGSFTTSGNLILSLVYKFIKNRATKPTLASVRSGSGALRSLGISKSQEGYLGSLVSSEFSGVILWFVSFIYQVTESGSMNCDSLEDLLVHYNLTGNGVNEQILNNFYGIGTIANSTLSRSSFNSTTLQKQLELAMKLSGNCKTKKASIGLASLGLVTYLLSSSMLGVSGYKLYSAYKGLKQGDNDSSDGDEANTLVLVEFNDAFLFPSIHQQKADEGSEDGNKESV</sequence>
<accession>A0A1E4RFM2</accession>
<dbReference type="Proteomes" id="UP000095085">
    <property type="component" value="Unassembled WGS sequence"/>
</dbReference>
<dbReference type="OrthoDB" id="3996331at2759"/>
<dbReference type="RefSeq" id="XP_020075126.1">
    <property type="nucleotide sequence ID" value="XM_020221626.1"/>
</dbReference>
<gene>
    <name evidence="2" type="ORF">HYPBUDRAFT_153588</name>
</gene>
<feature type="transmembrane region" description="Helical" evidence="1">
    <location>
        <begin position="148"/>
        <end position="170"/>
    </location>
</feature>
<dbReference type="EMBL" id="KV454543">
    <property type="protein sequence ID" value="ODV66059.1"/>
    <property type="molecule type" value="Genomic_DNA"/>
</dbReference>
<keyword evidence="1" id="KW-0472">Membrane</keyword>